<feature type="region of interest" description="Disordered" evidence="6">
    <location>
        <begin position="1455"/>
        <end position="1480"/>
    </location>
</feature>
<name>A0A8J4PQL1_9MYCE</name>
<evidence type="ECO:0000256" key="2">
    <source>
        <dbReference type="ARBA" id="ARBA00022553"/>
    </source>
</evidence>
<reference evidence="9" key="1">
    <citation type="submission" date="2020-01" db="EMBL/GenBank/DDBJ databases">
        <title>Development of genomics and gene disruption for Polysphondylium violaceum indicates a role for the polyketide synthase stlB in stalk morphogenesis.</title>
        <authorList>
            <person name="Narita B."/>
            <person name="Kawabe Y."/>
            <person name="Kin K."/>
            <person name="Saito T."/>
            <person name="Gibbs R."/>
            <person name="Kuspa A."/>
            <person name="Muzny D."/>
            <person name="Queller D."/>
            <person name="Richards S."/>
            <person name="Strassman J."/>
            <person name="Sucgang R."/>
            <person name="Worley K."/>
            <person name="Schaap P."/>
        </authorList>
    </citation>
    <scope>NUCLEOTIDE SEQUENCE</scope>
    <source>
        <strain evidence="9">QSvi11</strain>
    </source>
</reference>
<dbReference type="Pfam" id="PF04182">
    <property type="entry name" value="B-block_TFIIIC"/>
    <property type="match status" value="1"/>
</dbReference>
<evidence type="ECO:0000256" key="5">
    <source>
        <dbReference type="ARBA" id="ARBA00023242"/>
    </source>
</evidence>
<dbReference type="InterPro" id="IPR056063">
    <property type="entry name" value="DUF7646"/>
</dbReference>
<keyword evidence="2" id="KW-0597">Phosphoprotein</keyword>
<proteinExistence type="predicted"/>
<feature type="region of interest" description="Disordered" evidence="6">
    <location>
        <begin position="867"/>
        <end position="933"/>
    </location>
</feature>
<dbReference type="GO" id="GO:0000127">
    <property type="term" value="C:transcription factor TFIIIC complex"/>
    <property type="evidence" value="ECO:0007669"/>
    <property type="project" value="InterPro"/>
</dbReference>
<evidence type="ECO:0008006" key="11">
    <source>
        <dbReference type="Google" id="ProtNLM"/>
    </source>
</evidence>
<evidence type="ECO:0000259" key="8">
    <source>
        <dbReference type="Pfam" id="PF24657"/>
    </source>
</evidence>
<dbReference type="GO" id="GO:0042791">
    <property type="term" value="P:5S class rRNA transcription by RNA polymerase III"/>
    <property type="evidence" value="ECO:0007669"/>
    <property type="project" value="TreeGrafter"/>
</dbReference>
<feature type="region of interest" description="Disordered" evidence="6">
    <location>
        <begin position="428"/>
        <end position="457"/>
    </location>
</feature>
<dbReference type="PANTHER" id="PTHR15180">
    <property type="entry name" value="GENERAL TRANSCRIPTION FACTOR 3C POLYPEPTIDE 1"/>
    <property type="match status" value="1"/>
</dbReference>
<protein>
    <recommendedName>
        <fullName evidence="11">B-block binding subunit of TFIIIC domain-containing protein</fullName>
    </recommendedName>
</protein>
<organism evidence="9 10">
    <name type="scientific">Polysphondylium violaceum</name>
    <dbReference type="NCBI Taxonomy" id="133409"/>
    <lineage>
        <taxon>Eukaryota</taxon>
        <taxon>Amoebozoa</taxon>
        <taxon>Evosea</taxon>
        <taxon>Eumycetozoa</taxon>
        <taxon>Dictyostelia</taxon>
        <taxon>Dictyosteliales</taxon>
        <taxon>Dictyosteliaceae</taxon>
        <taxon>Polysphondylium</taxon>
    </lineage>
</organism>
<gene>
    <name evidence="9" type="ORF">CYY_007658</name>
</gene>
<feature type="domain" description="B-block binding subunit of TFIIIC" evidence="7">
    <location>
        <begin position="253"/>
        <end position="322"/>
    </location>
</feature>
<dbReference type="Pfam" id="PF24657">
    <property type="entry name" value="DUF7646"/>
    <property type="match status" value="1"/>
</dbReference>
<evidence type="ECO:0000313" key="10">
    <source>
        <dbReference type="Proteomes" id="UP000695562"/>
    </source>
</evidence>
<feature type="region of interest" description="Disordered" evidence="6">
    <location>
        <begin position="74"/>
        <end position="154"/>
    </location>
</feature>
<dbReference type="OrthoDB" id="21303at2759"/>
<comment type="caution">
    <text evidence="9">The sequence shown here is derived from an EMBL/GenBank/DDBJ whole genome shotgun (WGS) entry which is preliminary data.</text>
</comment>
<evidence type="ECO:0000259" key="7">
    <source>
        <dbReference type="Pfam" id="PF04182"/>
    </source>
</evidence>
<evidence type="ECO:0000256" key="6">
    <source>
        <dbReference type="SAM" id="MobiDB-lite"/>
    </source>
</evidence>
<keyword evidence="4" id="KW-0804">Transcription</keyword>
<dbReference type="PANTHER" id="PTHR15180:SF1">
    <property type="entry name" value="GENERAL TRANSCRIPTION FACTOR 3C POLYPEPTIDE 1"/>
    <property type="match status" value="1"/>
</dbReference>
<evidence type="ECO:0000256" key="4">
    <source>
        <dbReference type="ARBA" id="ARBA00023163"/>
    </source>
</evidence>
<feature type="region of interest" description="Disordered" evidence="6">
    <location>
        <begin position="1010"/>
        <end position="1035"/>
    </location>
</feature>
<feature type="compositionally biased region" description="Basic and acidic residues" evidence="6">
    <location>
        <begin position="102"/>
        <end position="154"/>
    </location>
</feature>
<feature type="compositionally biased region" description="Acidic residues" evidence="6">
    <location>
        <begin position="1427"/>
        <end position="1437"/>
    </location>
</feature>
<dbReference type="GO" id="GO:0006384">
    <property type="term" value="P:transcription initiation at RNA polymerase III promoter"/>
    <property type="evidence" value="ECO:0007669"/>
    <property type="project" value="InterPro"/>
</dbReference>
<keyword evidence="5" id="KW-0539">Nucleus</keyword>
<feature type="compositionally biased region" description="Low complexity" evidence="6">
    <location>
        <begin position="1469"/>
        <end position="1478"/>
    </location>
</feature>
<dbReference type="InterPro" id="IPR044210">
    <property type="entry name" value="Tfc3-like"/>
</dbReference>
<sequence>MLDDIISNCINEIALNGSAGMKPSDLWARVEGMVINGRPDKPLQLNDALKRRLHTLILENSSIMVLNPLAAKKPIQAPTTPSRKKPAAKAAATPKKTPAKGKGKEDEKKEEEKKQEDKKEEKEQEQKEEEKKEQEKKQEEKKEEEKSIVKHEKADAMEIDNPVKDLANNTTVFSESVVNSKQLSNTQISIRSWYNIKSNEAMDQSKSDDEPIVDKSKFIELSDQYYYLATKEFQYKALGISYDQVESLGEIYKQLLETIGSSREKGVVQRDLSAQFNMDARYIFHPLKHLILKGYIVKEPIYTVRGSVSTSSQRLTLKKFYKPTEFKFNNDEWKERDYPKKAFVYVLNQEKDKSLTMNQIKEKLSFISTTTMKKIKKLLLDNHWIDIVERGKDGKEILVGGRPDSSKTYVVLLRPMDQSFYDFLASKGGEGGEGSDDEKPASKSTTAEEDEEAGDNTFVTSNLVMERPIYEQLYDFIRLAGPKGITQKELYHKIGEYKLKFVSATLPKFIISYRVKVVPESAGKQLVYKVLADPADYLVSDTNQLALPIPSQPLQQMVGYSDNIDNVLTGGSVHKDRPLTVTFINRTKVAYEHIALVKAITTTSLLQYMIGLGDKAMDNKSIHRILKYLEMQGRIHAKKLYCNRSGAHRTIILLYDAKIPDTDPDILAIIEALKEPIYARIKDPKLTTSGTKMISIQYGFLKGIYQRAMYLHKFIQKYVVKSYQDATQDTSSTHPDIPEQSKIIVNRFIRSLSTKEFLQIISQPESIPDLDRHMMDETLIGDLSLEIREKLFAGQRYLKKMGDLVKLLSVVNIIKVDNSLGYSEYIFNRYVQLDNTVYDFSNAQEILNYWENLQFLVLLPEVKEISNEQQRQQQQPATTSHDAEMKETTTGTDQGKEQAQQQQQQEPEANSQLALIPQQPKRRSKKPFTPSGDGEVDFLLEHLPDVQNIHKWGIKESITKELTKLIVHEFNSIERFLTKEDFIDLAIKLQVGKAKVLLLYKKYLKAKEEQEKEDVAKEQHRKSQTSGDEDEETNNEHNILSHILPRRRRRTLVTGSKMKAFQSKKRLTNPDQLLAYQINRDKRKEYKKMLLPYRRLKWTPAEDSILLKEYTNVFQDFFENIPEANRHNTNSPYYITPSGIPSMLNPLWEDLGEKVQKIGQLCYRRMRLLVKKYPSYKNISRSDHTSSDLPLDILEFYQIFNINYAKCLLFDQFEFTRFDDSVKSIQMDKLKLILSIDDREFRYQFGIQILGHDYHNSFLIQDMLNDKIIKLSKLKNTGKSYVIAPNKLFFKNTSLPPSFFNEVQQFLLMIKNPALATEVNNLFSYEPSIRGGSVAALMGLLQRDLIEPVVSLTNFEGVSRPKVREKVEKVEKVSKLGNRLDRFFDGFQLKYQVIGFIDASYCTRLYTKRPYPKNEIDAQYQLNGLYGDDDEQQEGDQEDHLDQESREKKIKLDKAFEEQEQAPTAPVDTTTTTTTTTTPDPLVAAYNQYESQFEEESLKSLLTEKLGALSNAYVGYDSNMNGDYVLAATSYVSMCQHVLKAIKATKEQGATRNFIVAHLLQHGCDTLDTLFPGCDVDHRQLCWENLPKWISDLKFYGIIDTLFTYSDKKYLCKEFVAQHLIPIDLPNTNDRWLPKPWLSAHGNIQRDKFNKMFVDFATCIYFNPGSTLEVFAHKLKIYQISLLKEVAIILQSLNYISITQYQYTPPSLFTDAVYSTMPLDMSLENNMNLILTPNPEFFNLNTDFTIHLTTDDF</sequence>
<dbReference type="Proteomes" id="UP000695562">
    <property type="component" value="Unassembled WGS sequence"/>
</dbReference>
<dbReference type="EMBL" id="AJWJ01000421">
    <property type="protein sequence ID" value="KAF2071015.1"/>
    <property type="molecule type" value="Genomic_DNA"/>
</dbReference>
<feature type="domain" description="DUF7646" evidence="8">
    <location>
        <begin position="461"/>
        <end position="531"/>
    </location>
</feature>
<evidence type="ECO:0000256" key="1">
    <source>
        <dbReference type="ARBA" id="ARBA00004123"/>
    </source>
</evidence>
<evidence type="ECO:0000256" key="3">
    <source>
        <dbReference type="ARBA" id="ARBA00023125"/>
    </source>
</evidence>
<dbReference type="InterPro" id="IPR007309">
    <property type="entry name" value="TFIIIC_Bblock-bd"/>
</dbReference>
<comment type="subcellular location">
    <subcellularLocation>
        <location evidence="1">Nucleus</location>
    </subcellularLocation>
</comment>
<feature type="region of interest" description="Disordered" evidence="6">
    <location>
        <begin position="1426"/>
        <end position="1445"/>
    </location>
</feature>
<dbReference type="GO" id="GO:0003677">
    <property type="term" value="F:DNA binding"/>
    <property type="evidence" value="ECO:0007669"/>
    <property type="project" value="UniProtKB-KW"/>
</dbReference>
<evidence type="ECO:0000313" key="9">
    <source>
        <dbReference type="EMBL" id="KAF2071015.1"/>
    </source>
</evidence>
<keyword evidence="3" id="KW-0238">DNA-binding</keyword>
<keyword evidence="10" id="KW-1185">Reference proteome</keyword>
<dbReference type="GO" id="GO:0005634">
    <property type="term" value="C:nucleus"/>
    <property type="evidence" value="ECO:0007669"/>
    <property type="project" value="UniProtKB-SubCell"/>
</dbReference>
<accession>A0A8J4PQL1</accession>